<evidence type="ECO:0000256" key="5">
    <source>
        <dbReference type="SAM" id="SignalP"/>
    </source>
</evidence>
<evidence type="ECO:0000256" key="3">
    <source>
        <dbReference type="ARBA" id="ARBA00022737"/>
    </source>
</evidence>
<keyword evidence="3" id="KW-0677">Repeat</keyword>
<accession>A0ABD3GE54</accession>
<feature type="signal peptide" evidence="5">
    <location>
        <begin position="1"/>
        <end position="22"/>
    </location>
</feature>
<gene>
    <name evidence="7" type="ORF">R1sor_026248</name>
</gene>
<sequence length="225" mass="24423">MDPARLLALLLLLLIATEETVAQTCNPRDSDALLYFADEIATSGPTFKTWIPGSNCCQWDGIVCNSAGSVVSLIVGHPDIPTISPSGQDYVIASSLGSLDDLEVMNITNMGLPGSLSPTMGTLSKLQTMYIDGCNVVGAIPDSLCNLVALKTLVMRNNLFTSYPDCFKNRPSITTFDFTGNKFDAGDVPKRPLLTYLGAKYSARREKNMNILKIFHVSKNGLHRE</sequence>
<keyword evidence="5" id="KW-0732">Signal</keyword>
<dbReference type="PANTHER" id="PTHR48059:SF30">
    <property type="entry name" value="OS06G0587000 PROTEIN"/>
    <property type="match status" value="1"/>
</dbReference>
<proteinExistence type="inferred from homology"/>
<evidence type="ECO:0000313" key="7">
    <source>
        <dbReference type="EMBL" id="KAL3676300.1"/>
    </source>
</evidence>
<dbReference type="InterPro" id="IPR001611">
    <property type="entry name" value="Leu-rich_rpt"/>
</dbReference>
<evidence type="ECO:0000313" key="8">
    <source>
        <dbReference type="Proteomes" id="UP001633002"/>
    </source>
</evidence>
<keyword evidence="8" id="KW-1185">Reference proteome</keyword>
<dbReference type="Proteomes" id="UP001633002">
    <property type="component" value="Unassembled WGS sequence"/>
</dbReference>
<dbReference type="PANTHER" id="PTHR48059">
    <property type="entry name" value="POLYGALACTURONASE INHIBITOR 1"/>
    <property type="match status" value="1"/>
</dbReference>
<feature type="domain" description="Leucine-rich repeat-containing N-terminal plant-type" evidence="6">
    <location>
        <begin position="27"/>
        <end position="65"/>
    </location>
</feature>
<evidence type="ECO:0000256" key="1">
    <source>
        <dbReference type="ARBA" id="ARBA00004196"/>
    </source>
</evidence>
<dbReference type="SUPFAM" id="SSF52058">
    <property type="entry name" value="L domain-like"/>
    <property type="match status" value="1"/>
</dbReference>
<evidence type="ECO:0000259" key="6">
    <source>
        <dbReference type="Pfam" id="PF08263"/>
    </source>
</evidence>
<dbReference type="Pfam" id="PF08263">
    <property type="entry name" value="LRRNT_2"/>
    <property type="match status" value="1"/>
</dbReference>
<dbReference type="InterPro" id="IPR032675">
    <property type="entry name" value="LRR_dom_sf"/>
</dbReference>
<organism evidence="7 8">
    <name type="scientific">Riccia sorocarpa</name>
    <dbReference type="NCBI Taxonomy" id="122646"/>
    <lineage>
        <taxon>Eukaryota</taxon>
        <taxon>Viridiplantae</taxon>
        <taxon>Streptophyta</taxon>
        <taxon>Embryophyta</taxon>
        <taxon>Marchantiophyta</taxon>
        <taxon>Marchantiopsida</taxon>
        <taxon>Marchantiidae</taxon>
        <taxon>Marchantiales</taxon>
        <taxon>Ricciaceae</taxon>
        <taxon>Riccia</taxon>
    </lineage>
</organism>
<comment type="similarity">
    <text evidence="4">Belongs to the polygalacturonase-inhibiting protein family.</text>
</comment>
<dbReference type="EMBL" id="JBJQOH010000008">
    <property type="protein sequence ID" value="KAL3676300.1"/>
    <property type="molecule type" value="Genomic_DNA"/>
</dbReference>
<evidence type="ECO:0000256" key="4">
    <source>
        <dbReference type="ARBA" id="ARBA00038043"/>
    </source>
</evidence>
<keyword evidence="2" id="KW-0433">Leucine-rich repeat</keyword>
<dbReference type="InterPro" id="IPR051848">
    <property type="entry name" value="PGIP"/>
</dbReference>
<comment type="subcellular location">
    <subcellularLocation>
        <location evidence="1">Cell envelope</location>
    </subcellularLocation>
</comment>
<protein>
    <recommendedName>
        <fullName evidence="6">Leucine-rich repeat-containing N-terminal plant-type domain-containing protein</fullName>
    </recommendedName>
</protein>
<feature type="chain" id="PRO_5044782687" description="Leucine-rich repeat-containing N-terminal plant-type domain-containing protein" evidence="5">
    <location>
        <begin position="23"/>
        <end position="225"/>
    </location>
</feature>
<dbReference type="Gene3D" id="3.80.10.10">
    <property type="entry name" value="Ribonuclease Inhibitor"/>
    <property type="match status" value="1"/>
</dbReference>
<dbReference type="Pfam" id="PF00560">
    <property type="entry name" value="LRR_1"/>
    <property type="match status" value="1"/>
</dbReference>
<reference evidence="7 8" key="1">
    <citation type="submission" date="2024-09" db="EMBL/GenBank/DDBJ databases">
        <title>Chromosome-scale assembly of Riccia sorocarpa.</title>
        <authorList>
            <person name="Paukszto L."/>
        </authorList>
    </citation>
    <scope>NUCLEOTIDE SEQUENCE [LARGE SCALE GENOMIC DNA]</scope>
    <source>
        <strain evidence="7">LP-2024</strain>
        <tissue evidence="7">Aerial parts of the thallus</tissue>
    </source>
</reference>
<dbReference type="InterPro" id="IPR013210">
    <property type="entry name" value="LRR_N_plant-typ"/>
</dbReference>
<dbReference type="AlphaFoldDB" id="A0ABD3GE54"/>
<evidence type="ECO:0000256" key="2">
    <source>
        <dbReference type="ARBA" id="ARBA00022614"/>
    </source>
</evidence>
<name>A0ABD3GE54_9MARC</name>
<comment type="caution">
    <text evidence="7">The sequence shown here is derived from an EMBL/GenBank/DDBJ whole genome shotgun (WGS) entry which is preliminary data.</text>
</comment>